<organism evidence="1 2">
    <name type="scientific">Trichonephila clavata</name>
    <name type="common">Joro spider</name>
    <name type="synonym">Nephila clavata</name>
    <dbReference type="NCBI Taxonomy" id="2740835"/>
    <lineage>
        <taxon>Eukaryota</taxon>
        <taxon>Metazoa</taxon>
        <taxon>Ecdysozoa</taxon>
        <taxon>Arthropoda</taxon>
        <taxon>Chelicerata</taxon>
        <taxon>Arachnida</taxon>
        <taxon>Araneae</taxon>
        <taxon>Araneomorphae</taxon>
        <taxon>Entelegynae</taxon>
        <taxon>Araneoidea</taxon>
        <taxon>Nephilidae</taxon>
        <taxon>Trichonephila</taxon>
    </lineage>
</organism>
<dbReference type="Proteomes" id="UP000887116">
    <property type="component" value="Unassembled WGS sequence"/>
</dbReference>
<dbReference type="EMBL" id="BMAO01039558">
    <property type="protein sequence ID" value="GFR32324.1"/>
    <property type="molecule type" value="Genomic_DNA"/>
</dbReference>
<reference evidence="1" key="1">
    <citation type="submission" date="2020-07" db="EMBL/GenBank/DDBJ databases">
        <title>Multicomponent nature underlies the extraordinary mechanical properties of spider dragline silk.</title>
        <authorList>
            <person name="Kono N."/>
            <person name="Nakamura H."/>
            <person name="Mori M."/>
            <person name="Yoshida Y."/>
            <person name="Ohtoshi R."/>
            <person name="Malay A.D."/>
            <person name="Moran D.A.P."/>
            <person name="Tomita M."/>
            <person name="Numata K."/>
            <person name="Arakawa K."/>
        </authorList>
    </citation>
    <scope>NUCLEOTIDE SEQUENCE</scope>
</reference>
<sequence>MFGSWIKSCSKEKQCLPMREKYKASSTQKVVPQVMTSSQMAKGFLVNTNTETKWTVNPVYRDLKLNNTA</sequence>
<evidence type="ECO:0000313" key="1">
    <source>
        <dbReference type="EMBL" id="GFR32324.1"/>
    </source>
</evidence>
<evidence type="ECO:0000313" key="2">
    <source>
        <dbReference type="Proteomes" id="UP000887116"/>
    </source>
</evidence>
<accession>A0A8X6HYT9</accession>
<protein>
    <submittedName>
        <fullName evidence="1">Uncharacterized protein</fullName>
    </submittedName>
</protein>
<keyword evidence="2" id="KW-1185">Reference proteome</keyword>
<name>A0A8X6HYT9_TRICU</name>
<proteinExistence type="predicted"/>
<comment type="caution">
    <text evidence="1">The sequence shown here is derived from an EMBL/GenBank/DDBJ whole genome shotgun (WGS) entry which is preliminary data.</text>
</comment>
<gene>
    <name evidence="1" type="ORF">TNCT_385571</name>
</gene>
<dbReference type="AlphaFoldDB" id="A0A8X6HYT9"/>